<evidence type="ECO:0000256" key="1">
    <source>
        <dbReference type="SAM" id="SignalP"/>
    </source>
</evidence>
<comment type="caution">
    <text evidence="2">The sequence shown here is derived from an EMBL/GenBank/DDBJ whole genome shotgun (WGS) entry which is preliminary data.</text>
</comment>
<evidence type="ECO:0008006" key="4">
    <source>
        <dbReference type="Google" id="ProtNLM"/>
    </source>
</evidence>
<proteinExistence type="predicted"/>
<evidence type="ECO:0000313" key="2">
    <source>
        <dbReference type="EMBL" id="KRG56721.1"/>
    </source>
</evidence>
<dbReference type="RefSeq" id="WP_152984146.1">
    <property type="nucleotide sequence ID" value="NZ_LDJG01000016.1"/>
</dbReference>
<protein>
    <recommendedName>
        <fullName evidence="4">DnrO protein</fullName>
    </recommendedName>
</protein>
<accession>A0ABR5NIS9</accession>
<keyword evidence="1" id="KW-0732">Signal</keyword>
<organism evidence="2 3">
    <name type="scientific">Stenotrophomonas nitritireducens</name>
    <dbReference type="NCBI Taxonomy" id="83617"/>
    <lineage>
        <taxon>Bacteria</taxon>
        <taxon>Pseudomonadati</taxon>
        <taxon>Pseudomonadota</taxon>
        <taxon>Gammaproteobacteria</taxon>
        <taxon>Lysobacterales</taxon>
        <taxon>Lysobacteraceae</taxon>
        <taxon>Stenotrophomonas</taxon>
    </lineage>
</organism>
<keyword evidence="3" id="KW-1185">Reference proteome</keyword>
<feature type="signal peptide" evidence="1">
    <location>
        <begin position="1"/>
        <end position="30"/>
    </location>
</feature>
<sequence length="162" mass="16960">MRRTTLLSASTLILAGALSAQLATAQSAHAAHAHAPAAATAPAPAPAPAQRWTTDAPLREGMRGIRVAVQALEHYEHGHMGIAQARSTAALIDTAVDGIFANCRLEPDADVALHGLLAQFLAGAEAVRTSQQVPVQEIAGMRSALARYPQLFDDPQWDATAD</sequence>
<feature type="chain" id="PRO_5047405118" description="DnrO protein" evidence="1">
    <location>
        <begin position="31"/>
        <end position="162"/>
    </location>
</feature>
<name>A0ABR5NIS9_9GAMM</name>
<gene>
    <name evidence="2" type="ORF">ABB22_11240</name>
</gene>
<evidence type="ECO:0000313" key="3">
    <source>
        <dbReference type="Proteomes" id="UP000050902"/>
    </source>
</evidence>
<dbReference type="Proteomes" id="UP000050902">
    <property type="component" value="Unassembled WGS sequence"/>
</dbReference>
<dbReference type="EMBL" id="LDJG01000016">
    <property type="protein sequence ID" value="KRG56721.1"/>
    <property type="molecule type" value="Genomic_DNA"/>
</dbReference>
<reference evidence="2 3" key="1">
    <citation type="submission" date="2015-05" db="EMBL/GenBank/DDBJ databases">
        <title>Genome sequencing and analysis of members of genus Stenotrophomonas.</title>
        <authorList>
            <person name="Patil P.P."/>
            <person name="Midha S."/>
            <person name="Patil P.B."/>
        </authorList>
    </citation>
    <scope>NUCLEOTIDE SEQUENCE [LARGE SCALE GENOMIC DNA]</scope>
    <source>
        <strain evidence="2 3">DSM 12575</strain>
    </source>
</reference>